<dbReference type="Proteomes" id="UP001516023">
    <property type="component" value="Unassembled WGS sequence"/>
</dbReference>
<proteinExistence type="predicted"/>
<keyword evidence="3" id="KW-1185">Reference proteome</keyword>
<comment type="caution">
    <text evidence="2">The sequence shown here is derived from an EMBL/GenBank/DDBJ whole genome shotgun (WGS) entry which is preliminary data.</text>
</comment>
<accession>A0ABD3PCB4</accession>
<keyword evidence="1" id="KW-0732">Signal</keyword>
<feature type="chain" id="PRO_5044832549" evidence="1">
    <location>
        <begin position="20"/>
        <end position="111"/>
    </location>
</feature>
<name>A0ABD3PCB4_9STRA</name>
<reference evidence="2 3" key="1">
    <citation type="journal article" date="2020" name="G3 (Bethesda)">
        <title>Improved Reference Genome for Cyclotella cryptica CCMP332, a Model for Cell Wall Morphogenesis, Salinity Adaptation, and Lipid Production in Diatoms (Bacillariophyta).</title>
        <authorList>
            <person name="Roberts W.R."/>
            <person name="Downey K.M."/>
            <person name="Ruck E.C."/>
            <person name="Traller J.C."/>
            <person name="Alverson A.J."/>
        </authorList>
    </citation>
    <scope>NUCLEOTIDE SEQUENCE [LARGE SCALE GENOMIC DNA]</scope>
    <source>
        <strain evidence="2 3">CCMP332</strain>
    </source>
</reference>
<protein>
    <submittedName>
        <fullName evidence="2">Uncharacterized protein</fullName>
    </submittedName>
</protein>
<gene>
    <name evidence="2" type="ORF">HJC23_004770</name>
</gene>
<organism evidence="2 3">
    <name type="scientific">Cyclotella cryptica</name>
    <dbReference type="NCBI Taxonomy" id="29204"/>
    <lineage>
        <taxon>Eukaryota</taxon>
        <taxon>Sar</taxon>
        <taxon>Stramenopiles</taxon>
        <taxon>Ochrophyta</taxon>
        <taxon>Bacillariophyta</taxon>
        <taxon>Coscinodiscophyceae</taxon>
        <taxon>Thalassiosirophycidae</taxon>
        <taxon>Stephanodiscales</taxon>
        <taxon>Stephanodiscaceae</taxon>
        <taxon>Cyclotella</taxon>
    </lineage>
</organism>
<dbReference type="AlphaFoldDB" id="A0ABD3PCB4"/>
<feature type="signal peptide" evidence="1">
    <location>
        <begin position="1"/>
        <end position="19"/>
    </location>
</feature>
<evidence type="ECO:0000313" key="3">
    <source>
        <dbReference type="Proteomes" id="UP001516023"/>
    </source>
</evidence>
<sequence length="111" mass="12134">MKAFLLSVFHFVAITRCSAQRGGHDAGRVCDEQNIATLSCYQQDQASFDICAKCYVTESWACDSISSSVQDINQQCVNAGKCASDCSVVGKAMLECIMEYQCGDERSLAMH</sequence>
<dbReference type="EMBL" id="JABMIG020000213">
    <property type="protein sequence ID" value="KAL3785622.1"/>
    <property type="molecule type" value="Genomic_DNA"/>
</dbReference>
<evidence type="ECO:0000256" key="1">
    <source>
        <dbReference type="SAM" id="SignalP"/>
    </source>
</evidence>
<evidence type="ECO:0000313" key="2">
    <source>
        <dbReference type="EMBL" id="KAL3785622.1"/>
    </source>
</evidence>